<feature type="compositionally biased region" description="Polar residues" evidence="1">
    <location>
        <begin position="394"/>
        <end position="411"/>
    </location>
</feature>
<feature type="compositionally biased region" description="Polar residues" evidence="1">
    <location>
        <begin position="752"/>
        <end position="761"/>
    </location>
</feature>
<dbReference type="AlphaFoldDB" id="A0A0F8WNM3"/>
<feature type="compositionally biased region" description="Basic residues" evidence="1">
    <location>
        <begin position="736"/>
        <end position="751"/>
    </location>
</feature>
<name>A0A0F8WNM3_9EURO</name>
<evidence type="ECO:0000256" key="1">
    <source>
        <dbReference type="SAM" id="MobiDB-lite"/>
    </source>
</evidence>
<feature type="compositionally biased region" description="Polar residues" evidence="1">
    <location>
        <begin position="199"/>
        <end position="210"/>
    </location>
</feature>
<protein>
    <submittedName>
        <fullName evidence="2">Uncharacterized protein</fullName>
    </submittedName>
</protein>
<organism evidence="2 3">
    <name type="scientific">Aspergillus rambellii</name>
    <dbReference type="NCBI Taxonomy" id="308745"/>
    <lineage>
        <taxon>Eukaryota</taxon>
        <taxon>Fungi</taxon>
        <taxon>Dikarya</taxon>
        <taxon>Ascomycota</taxon>
        <taxon>Pezizomycotina</taxon>
        <taxon>Eurotiomycetes</taxon>
        <taxon>Eurotiomycetidae</taxon>
        <taxon>Eurotiales</taxon>
        <taxon>Aspergillaceae</taxon>
        <taxon>Aspergillus</taxon>
        <taxon>Aspergillus subgen. Nidulantes</taxon>
    </lineage>
</organism>
<feature type="compositionally biased region" description="Basic and acidic residues" evidence="1">
    <location>
        <begin position="261"/>
        <end position="276"/>
    </location>
</feature>
<accession>A0A0F8WNM3</accession>
<evidence type="ECO:0000313" key="3">
    <source>
        <dbReference type="Proteomes" id="UP000034291"/>
    </source>
</evidence>
<evidence type="ECO:0000313" key="2">
    <source>
        <dbReference type="EMBL" id="KKK19280.1"/>
    </source>
</evidence>
<feature type="compositionally biased region" description="Low complexity" evidence="1">
    <location>
        <begin position="16"/>
        <end position="27"/>
    </location>
</feature>
<feature type="compositionally biased region" description="Basic and acidic residues" evidence="1">
    <location>
        <begin position="656"/>
        <end position="670"/>
    </location>
</feature>
<feature type="region of interest" description="Disordered" evidence="1">
    <location>
        <begin position="100"/>
        <end position="134"/>
    </location>
</feature>
<comment type="caution">
    <text evidence="2">The sequence shown here is derived from an EMBL/GenBank/DDBJ whole genome shotgun (WGS) entry which is preliminary data.</text>
</comment>
<sequence>MSTLSPKYQQYLSMADDIQPSDPSSSQLNSENISEVMRFIQTHVSSQGSSHSSGAREMIKAGQRRIRLALRNKKGADPKIKTDETSRHLLALQQEGYLTSSLARKPGHKSADSTASTSRSVSSLSFKSNPKRDVETIGQPWLEDPLEERHSPSSNGSQVSSLDLRDLASFVEAAVNFSCQPESLAPSEHNSLKGIEQPLGQNPASPTRPGQTPRPPAPLVTKPNTSVNSGLSSSSGNNGTETSTPSQPSESRPANILPNTEFHEPLEDVKSKEETRTLVAKFPQPSAGLQSSSAPTTPALKLFPDTMPPRISSKGALRIPNTRAPTPHRPMSGTSTSVPKVSAAAVSESKSRETKVLSHALPKIQEAPREAHNEDLAAAERQECTLNHDEASPVQENFPQAKNIRRSSSLPMETIEAFPLPAPLRPLPTVPKPELQDLESTNLISSEDKQPNQREPKQSDLDPPFEPSSKIRSSKNAAENDNSSLHARVTPSPRLVLGAKEPAIAQSRSAETDPSGDSGSNPFVRTKQSRAERARSLRMQDLATNRIYLDGFNDSQNEERQSSESLREPAIVENRDYKARIHADRRCRREASSSHSSPPPPPPPSNPLRHSFPVRHNCTSPGSSKAETRESSETLPIPSSSRTSRAYRSSRAQSADTKRENPTLEPRIPDLSEAPLPSSDDEVTAGGVSMPQPRATSGRRRRSKHAPIVVDELPSHRGRSLKKHYSRNISPPTPQGRRKHVPGNRTHKHRSQGYQSYNSHDYQVPEPKPNPSLEGRIEHLERQNKILQAALLAALDVGIKQDLSSILGESTASFSTNAIHPLRGRSSSATVNTSASEEPKITHDRHKMHDKQERPTGKGKPFYRPESWIASPDSFGKDSYASEDSSNARELEDMIEEFDLNWESDNSPASQRTRIMF</sequence>
<feature type="compositionally biased region" description="Basic and acidic residues" evidence="1">
    <location>
        <begin position="446"/>
        <end position="460"/>
    </location>
</feature>
<reference evidence="2 3" key="1">
    <citation type="submission" date="2015-02" db="EMBL/GenBank/DDBJ databases">
        <title>Draft Genome Sequences of Two Closely-Related Aflatoxigenic Aspergillus Species Obtained from the Cote d'Ivoire.</title>
        <authorList>
            <person name="Moore G.G."/>
            <person name="Beltz S.B."/>
            <person name="Mack B.M."/>
        </authorList>
    </citation>
    <scope>NUCLEOTIDE SEQUENCE [LARGE SCALE GENOMIC DNA]</scope>
    <source>
        <strain evidence="2 3">SRRC1468</strain>
    </source>
</reference>
<feature type="compositionally biased region" description="Basic and acidic residues" evidence="1">
    <location>
        <begin position="557"/>
        <end position="567"/>
    </location>
</feature>
<proteinExistence type="predicted"/>
<feature type="compositionally biased region" description="Low complexity" evidence="1">
    <location>
        <begin position="639"/>
        <end position="655"/>
    </location>
</feature>
<feature type="compositionally biased region" description="Polar residues" evidence="1">
    <location>
        <begin position="470"/>
        <end position="485"/>
    </location>
</feature>
<feature type="region of interest" description="Disordered" evidence="1">
    <location>
        <begin position="182"/>
        <end position="772"/>
    </location>
</feature>
<feature type="compositionally biased region" description="Polar residues" evidence="1">
    <location>
        <begin position="1"/>
        <end position="12"/>
    </location>
</feature>
<feature type="compositionally biased region" description="Pro residues" evidence="1">
    <location>
        <begin position="597"/>
        <end position="606"/>
    </location>
</feature>
<feature type="compositionally biased region" description="Basic and acidic residues" evidence="1">
    <location>
        <begin position="366"/>
        <end position="391"/>
    </location>
</feature>
<gene>
    <name evidence="2" type="ORF">ARAM_005868</name>
</gene>
<feature type="region of interest" description="Disordered" evidence="1">
    <location>
        <begin position="1"/>
        <end position="29"/>
    </location>
</feature>
<feature type="compositionally biased region" description="Basic residues" evidence="1">
    <location>
        <begin position="716"/>
        <end position="726"/>
    </location>
</feature>
<keyword evidence="3" id="KW-1185">Reference proteome</keyword>
<feature type="compositionally biased region" description="Pro residues" evidence="1">
    <location>
        <begin position="420"/>
        <end position="431"/>
    </location>
</feature>
<dbReference type="Proteomes" id="UP000034291">
    <property type="component" value="Unassembled WGS sequence"/>
</dbReference>
<dbReference type="OrthoDB" id="4188047at2759"/>
<feature type="compositionally biased region" description="Basic and acidic residues" evidence="1">
    <location>
        <begin position="573"/>
        <end position="592"/>
    </location>
</feature>
<feature type="region of interest" description="Disordered" evidence="1">
    <location>
        <begin position="825"/>
        <end position="888"/>
    </location>
</feature>
<feature type="compositionally biased region" description="Polar residues" evidence="1">
    <location>
        <begin position="825"/>
        <end position="836"/>
    </location>
</feature>
<dbReference type="EMBL" id="JZBS01002293">
    <property type="protein sequence ID" value="KKK19280.1"/>
    <property type="molecule type" value="Genomic_DNA"/>
</dbReference>
<feature type="compositionally biased region" description="Low complexity" evidence="1">
    <location>
        <begin position="112"/>
        <end position="128"/>
    </location>
</feature>
<feature type="compositionally biased region" description="Low complexity" evidence="1">
    <location>
        <begin position="224"/>
        <end position="251"/>
    </location>
</feature>
<feature type="compositionally biased region" description="Polar residues" evidence="1">
    <location>
        <begin position="287"/>
        <end position="296"/>
    </location>
</feature>
<feature type="compositionally biased region" description="Low complexity" evidence="1">
    <location>
        <begin position="334"/>
        <end position="348"/>
    </location>
</feature>